<name>A0A6S7LRF4_PARCT</name>
<proteinExistence type="predicted"/>
<comment type="caution">
    <text evidence="2">The sequence shown here is derived from an EMBL/GenBank/DDBJ whole genome shotgun (WGS) entry which is preliminary data.</text>
</comment>
<evidence type="ECO:0000313" key="2">
    <source>
        <dbReference type="EMBL" id="CAB4041872.1"/>
    </source>
</evidence>
<evidence type="ECO:0000256" key="1">
    <source>
        <dbReference type="SAM" id="MobiDB-lite"/>
    </source>
</evidence>
<organism evidence="2 3">
    <name type="scientific">Paramuricea clavata</name>
    <name type="common">Red gorgonian</name>
    <name type="synonym">Violescent sea-whip</name>
    <dbReference type="NCBI Taxonomy" id="317549"/>
    <lineage>
        <taxon>Eukaryota</taxon>
        <taxon>Metazoa</taxon>
        <taxon>Cnidaria</taxon>
        <taxon>Anthozoa</taxon>
        <taxon>Octocorallia</taxon>
        <taxon>Malacalcyonacea</taxon>
        <taxon>Plexauridae</taxon>
        <taxon>Paramuricea</taxon>
    </lineage>
</organism>
<feature type="non-terminal residue" evidence="2">
    <location>
        <position position="50"/>
    </location>
</feature>
<sequence length="50" mass="5797">NLSIAWSGDFDSLKEIHRQRIKSKRKLEHPGRKKREKEGKRVLNIEGVGA</sequence>
<evidence type="ECO:0000313" key="3">
    <source>
        <dbReference type="Proteomes" id="UP001152795"/>
    </source>
</evidence>
<reference evidence="2" key="1">
    <citation type="submission" date="2020-04" db="EMBL/GenBank/DDBJ databases">
        <authorList>
            <person name="Alioto T."/>
            <person name="Alioto T."/>
            <person name="Gomez Garrido J."/>
        </authorList>
    </citation>
    <scope>NUCLEOTIDE SEQUENCE</scope>
    <source>
        <strain evidence="2">A484AB</strain>
    </source>
</reference>
<gene>
    <name evidence="2" type="ORF">PACLA_8A076437</name>
</gene>
<accession>A0A6S7LRF4</accession>
<dbReference type="EMBL" id="CACRXK020029065">
    <property type="protein sequence ID" value="CAB4041872.1"/>
    <property type="molecule type" value="Genomic_DNA"/>
</dbReference>
<protein>
    <submittedName>
        <fullName evidence="2">Uncharacterized protein</fullName>
    </submittedName>
</protein>
<keyword evidence="3" id="KW-1185">Reference proteome</keyword>
<dbReference type="AlphaFoldDB" id="A0A6S7LRF4"/>
<feature type="region of interest" description="Disordered" evidence="1">
    <location>
        <begin position="21"/>
        <end position="50"/>
    </location>
</feature>
<feature type="non-terminal residue" evidence="2">
    <location>
        <position position="1"/>
    </location>
</feature>
<dbReference type="Proteomes" id="UP001152795">
    <property type="component" value="Unassembled WGS sequence"/>
</dbReference>
<feature type="compositionally biased region" description="Basic residues" evidence="1">
    <location>
        <begin position="21"/>
        <end position="35"/>
    </location>
</feature>